<dbReference type="InParanoid" id="A0A1V8TA10"/>
<name>A0A1V8TA10_9PEZI</name>
<dbReference type="Proteomes" id="UP000192596">
    <property type="component" value="Unassembled WGS sequence"/>
</dbReference>
<reference evidence="2" key="1">
    <citation type="submission" date="2017-03" db="EMBL/GenBank/DDBJ databases">
        <title>Genomes of endolithic fungi from Antarctica.</title>
        <authorList>
            <person name="Coleine C."/>
            <person name="Masonjones S."/>
            <person name="Stajich J.E."/>
        </authorList>
    </citation>
    <scope>NUCLEOTIDE SEQUENCE [LARGE SCALE GENOMIC DNA]</scope>
    <source>
        <strain evidence="2">CCFEE 5527</strain>
    </source>
</reference>
<evidence type="ECO:0000313" key="2">
    <source>
        <dbReference type="Proteomes" id="UP000192596"/>
    </source>
</evidence>
<comment type="caution">
    <text evidence="1">The sequence shown here is derived from an EMBL/GenBank/DDBJ whole genome shotgun (WGS) entry which is preliminary data.</text>
</comment>
<evidence type="ECO:0000313" key="1">
    <source>
        <dbReference type="EMBL" id="OQO08114.1"/>
    </source>
</evidence>
<accession>A0A1V8TA10</accession>
<dbReference type="EMBL" id="NAJO01000013">
    <property type="protein sequence ID" value="OQO08114.1"/>
    <property type="molecule type" value="Genomic_DNA"/>
</dbReference>
<organism evidence="1 2">
    <name type="scientific">Cryoendolithus antarcticus</name>
    <dbReference type="NCBI Taxonomy" id="1507870"/>
    <lineage>
        <taxon>Eukaryota</taxon>
        <taxon>Fungi</taxon>
        <taxon>Dikarya</taxon>
        <taxon>Ascomycota</taxon>
        <taxon>Pezizomycotina</taxon>
        <taxon>Dothideomycetes</taxon>
        <taxon>Dothideomycetidae</taxon>
        <taxon>Cladosporiales</taxon>
        <taxon>Cladosporiaceae</taxon>
        <taxon>Cryoendolithus</taxon>
    </lineage>
</organism>
<gene>
    <name evidence="1" type="ORF">B0A48_06908</name>
</gene>
<keyword evidence="2" id="KW-1185">Reference proteome</keyword>
<sequence length="92" mass="10278">MANSMTDSLTFVANTDENVYARKRAKTLTNLMNTCPTARSTQRRADIWHNLICLASEAERADLLYPVIGPSFSADYGTKLNIDPSVIIKRDL</sequence>
<protein>
    <submittedName>
        <fullName evidence="1">Uncharacterized protein</fullName>
    </submittedName>
</protein>
<dbReference type="AlphaFoldDB" id="A0A1V8TA10"/>
<proteinExistence type="predicted"/>